<dbReference type="Gramene" id="TuG1812S0001463200.01.T01">
    <property type="protein sequence ID" value="TuG1812S0001463200.01.T01.s_cds882"/>
    <property type="gene ID" value="TuG1812S0001463200.01"/>
</dbReference>
<dbReference type="CDD" id="cd01650">
    <property type="entry name" value="RT_nLTR_like"/>
    <property type="match status" value="1"/>
</dbReference>
<dbReference type="SUPFAM" id="SSF56672">
    <property type="entry name" value="DNA/RNA polymerases"/>
    <property type="match status" value="1"/>
</dbReference>
<dbReference type="EnsemblPlants" id="TuG1812S0001463200.01.T01">
    <property type="protein sequence ID" value="TuG1812S0001463200.01.T01.s_cds882"/>
    <property type="gene ID" value="TuG1812S0001463200.01"/>
</dbReference>
<reference evidence="3" key="1">
    <citation type="journal article" date="2013" name="Nature">
        <title>Draft genome of the wheat A-genome progenitor Triticum urartu.</title>
        <authorList>
            <person name="Ling H.Q."/>
            <person name="Zhao S."/>
            <person name="Liu D."/>
            <person name="Wang J."/>
            <person name="Sun H."/>
            <person name="Zhang C."/>
            <person name="Fan H."/>
            <person name="Li D."/>
            <person name="Dong L."/>
            <person name="Tao Y."/>
            <person name="Gao C."/>
            <person name="Wu H."/>
            <person name="Li Y."/>
            <person name="Cui Y."/>
            <person name="Guo X."/>
            <person name="Zheng S."/>
            <person name="Wang B."/>
            <person name="Yu K."/>
            <person name="Liang Q."/>
            <person name="Yang W."/>
            <person name="Lou X."/>
            <person name="Chen J."/>
            <person name="Feng M."/>
            <person name="Jian J."/>
            <person name="Zhang X."/>
            <person name="Luo G."/>
            <person name="Jiang Y."/>
            <person name="Liu J."/>
            <person name="Wang Z."/>
            <person name="Sha Y."/>
            <person name="Zhang B."/>
            <person name="Wu H."/>
            <person name="Tang D."/>
            <person name="Shen Q."/>
            <person name="Xue P."/>
            <person name="Zou S."/>
            <person name="Wang X."/>
            <person name="Liu X."/>
            <person name="Wang F."/>
            <person name="Yang Y."/>
            <person name="An X."/>
            <person name="Dong Z."/>
            <person name="Zhang K."/>
            <person name="Zhang X."/>
            <person name="Luo M.C."/>
            <person name="Dvorak J."/>
            <person name="Tong Y."/>
            <person name="Wang J."/>
            <person name="Yang H."/>
            <person name="Li Z."/>
            <person name="Wang D."/>
            <person name="Zhang A."/>
            <person name="Wang J."/>
        </authorList>
    </citation>
    <scope>NUCLEOTIDE SEQUENCE</scope>
    <source>
        <strain evidence="3">cv. G1812</strain>
    </source>
</reference>
<dbReference type="PANTHER" id="PTHR33116">
    <property type="entry name" value="REVERSE TRANSCRIPTASE ZINC-BINDING DOMAIN-CONTAINING PROTEIN-RELATED-RELATED"/>
    <property type="match status" value="1"/>
</dbReference>
<evidence type="ECO:0000313" key="3">
    <source>
        <dbReference type="Proteomes" id="UP000015106"/>
    </source>
</evidence>
<dbReference type="Pfam" id="PF00078">
    <property type="entry name" value="RVT_1"/>
    <property type="match status" value="1"/>
</dbReference>
<accession>A0A8R7RBV7</accession>
<proteinExistence type="predicted"/>
<organism evidence="2 3">
    <name type="scientific">Triticum urartu</name>
    <name type="common">Red wild einkorn</name>
    <name type="synonym">Crithodium urartu</name>
    <dbReference type="NCBI Taxonomy" id="4572"/>
    <lineage>
        <taxon>Eukaryota</taxon>
        <taxon>Viridiplantae</taxon>
        <taxon>Streptophyta</taxon>
        <taxon>Embryophyta</taxon>
        <taxon>Tracheophyta</taxon>
        <taxon>Spermatophyta</taxon>
        <taxon>Magnoliopsida</taxon>
        <taxon>Liliopsida</taxon>
        <taxon>Poales</taxon>
        <taxon>Poaceae</taxon>
        <taxon>BOP clade</taxon>
        <taxon>Pooideae</taxon>
        <taxon>Triticodae</taxon>
        <taxon>Triticeae</taxon>
        <taxon>Triticinae</taxon>
        <taxon>Triticum</taxon>
    </lineage>
</organism>
<dbReference type="PANTHER" id="PTHR33116:SF86">
    <property type="entry name" value="REVERSE TRANSCRIPTASE DOMAIN-CONTAINING PROTEIN"/>
    <property type="match status" value="1"/>
</dbReference>
<feature type="domain" description="Reverse transcriptase" evidence="1">
    <location>
        <begin position="1"/>
        <end position="275"/>
    </location>
</feature>
<name>A0A8R7RBV7_TRIUA</name>
<dbReference type="InterPro" id="IPR043502">
    <property type="entry name" value="DNA/RNA_pol_sf"/>
</dbReference>
<evidence type="ECO:0000259" key="1">
    <source>
        <dbReference type="PROSITE" id="PS50878"/>
    </source>
</evidence>
<sequence length="591" mass="67532">MPEVVNSTVLVLIPKVKNLQNLTQFRPISLCNVLYKLASKVLALRLRPILDEIISEEQSAFVPGRLISDNVLTAYECIHYLRRKKGKTGDCAVKLDMAKAYDRVEWSYLRAIMHKLGFAQMWIDRIVACVESVSFSVRVNGKFSQIFKPTRGFRQGDPISPYLFLLCSEGLTSLLKSFGTGHLGRGIRVGIHAPWITHLLFADDCLIFTQASYAGARRIHDILEIYRRGSGQLVNRTKSAKNFSTNCDDDMKARMHEGSGIATEALMEKYLGLPTALGRSTDEQFEGILSSLKKLCKGWTPQLLNSAGREVLVKSVGQAIPTFSMSCFRLSKNMCKKITSILARYWWGGDEKKRKMHWKKWIDIATPKSEGGMGFRDIQIFNQAMLAKQGWRLLTNPDSLCARLLKGKYFHDCDFMEARNKRNASHTWRAILHGRKALKKGLTKRVGDDNTIRIWEDPWVPESHDKRPLVKLPTTTVTLVEELVNQDNGGWDMHKLEANFVEPDVSMIARIPMGRAEEDFWSWFPDRFGNFSVRSCYKLMIERRQDVEAASSASRPDKLPWNKLWSLLVPPNIRNFWWRVIKGFVPSRAVL</sequence>
<dbReference type="InterPro" id="IPR000477">
    <property type="entry name" value="RT_dom"/>
</dbReference>
<evidence type="ECO:0000313" key="2">
    <source>
        <dbReference type="EnsemblPlants" id="TuG1812S0001463200.01.T01.s_cds882"/>
    </source>
</evidence>
<dbReference type="Proteomes" id="UP000015106">
    <property type="component" value="Unassembled WGS sequence"/>
</dbReference>
<dbReference type="AlphaFoldDB" id="A0A8R7RBV7"/>
<protein>
    <recommendedName>
        <fullName evidence="1">Reverse transcriptase domain-containing protein</fullName>
    </recommendedName>
</protein>
<reference evidence="2" key="2">
    <citation type="submission" date="2022-06" db="UniProtKB">
        <authorList>
            <consortium name="EnsemblPlants"/>
        </authorList>
    </citation>
    <scope>IDENTIFICATION</scope>
</reference>
<keyword evidence="3" id="KW-1185">Reference proteome</keyword>
<dbReference type="PROSITE" id="PS50878">
    <property type="entry name" value="RT_POL"/>
    <property type="match status" value="1"/>
</dbReference>